<organism evidence="6 7">
    <name type="scientific">Candidatus Aphodoplasma excrementigallinarum</name>
    <dbReference type="NCBI Taxonomy" id="2840673"/>
    <lineage>
        <taxon>Bacteria</taxon>
        <taxon>Bacillati</taxon>
        <taxon>Bacillota</taxon>
        <taxon>Clostridia</taxon>
        <taxon>Eubacteriales</taxon>
        <taxon>Candidatus Aphodoplasma</taxon>
    </lineage>
</organism>
<evidence type="ECO:0000256" key="1">
    <source>
        <dbReference type="ARBA" id="ARBA00022729"/>
    </source>
</evidence>
<keyword evidence="2" id="KW-0378">Hydrolase</keyword>
<dbReference type="GO" id="GO:0001681">
    <property type="term" value="F:sialate O-acetylesterase activity"/>
    <property type="evidence" value="ECO:0007669"/>
    <property type="project" value="InterPro"/>
</dbReference>
<sequence>MCNKLYKRGISVFLALLLILPAVSSNIGTIAAPASDSASDVVVLDEKFDYTLDKNLLITPRRDKDNTTLINENIGTEEKPEYRYGLWYDESTKGNAKNKSMTNYNWSGTYEPDDHNVEARAVVDPTDIRDIPDEQKNLVGRLTPPECPYSGVTLQKILPEPLNNETGWLIITGKIMAPIPTTDNTDPVLNIGITNAEGRTRNLVSFNNRTNGSNAGSIRTNNNGTDIGIFRRDNNWIRFTVAVKANETDMTQSPIYFMASGNDNIATTYNGEGVSNLKVTDKVMNLSPAAFNTADNGTLITENAAITIKCAGNSENPSNPSVYLDDLKIYYPGALTMAVTGSEISPAEPIAVKFSHNVDISTVTADNIKLAKASDPTTYIDAAVSIDPLDGENFTVTPAAPLEYGTEYIITANSSVVDIIGGTVSGGASFTTERTPYSAIQELHINEPANLEQDSQAIESVSFTASTVPADNVDTSLIEWYVNGEKQDTTGTAFTFTPPAGLGSYVIYAQVKDTAIKSEERTISVTGIGFSAINSLTINRPSNLSQTLDGSQTPIVFTVETDPETNVDVSLIEWYVDDTLQTSATGNTEFTYTPSEAGTYEVYARVSGTDVVSETRTIRLKAPVLADIPVMWETFDYDLGRDFETDLPSIWSKIQNTGTNDEYRASGSILVETDPENPNNKALGILPPNGPWMSYRLTATLPQAFESTGTVTPLVVSGLAKVPRGTANAPGLSINMLGYNAQGRATGLVSITGGSTGGITCGGKTVAYRKDNGWVRYTALITPNPEDLSKSTIKCMLSGDGNISATNGGESAYITTQEYTIDLSNIPTILEGAPELRYESGYSGTVGDRNEVYVDNIHIYYPRSLTAEIKEYADDMLVDDPIVIDFNHNVDPNTLTDGNITLRNAETMEPVEKAISFDPLNVYSVTLTPNAPLEHDTEYIVEFSSAVTDIAGFTITDPVTFTTQEDRGSLAIRLSSNELTLPEETVYSDLKVFVNDVEADASQYTVDVGNPAVADWVDGQIVTGIPGDAVFTFRCPADRSKTTLTVHVEAAPYVPPTPVPDDPVRYVTIPSETIDGEPLYANNGVAETWDYVTGTPPIVMQDPAPSLDENNTVLAVRNGTRPTLVSKMLTTDANSTYVYETKMKILEDAHDFQISMGDMPLISIRDNDDTSKKILFGNSADNAGYTLPVDEWFVFKAVLNLDEGKKIVKASYYIDGVEQYQEGQEPTEPYSSADKFSYKNTATGMGEVVRLEDTQVYKTIWLSGVRAQIEELKIDDEEFDSASQVTRPGTGKIRIRVANGTRDSISPVIAVAVYEGNMLASISTSDGATAIAPGAEEDVTMEITIPDGLVGETMQVMIFDSLENIRPLLTTPLTKEVNTGGRLYLEAVYGDNMILQRNKPINISGTAPTGTTVTVSFAGKETSAMAEGNRFTVMLPEEEGSFENRTLTVTAEGDGFSETKTINNVQVGDVYYASGQSNMDWQMSNTNYGDQTIPDNVRYMKVAYTITAGERVDRHNATGGAITEEWKELNDSTKGGCSAVMFFTAQKLRNEGVDVPIGIVDCSLGGTSISRWVGEDVYLNEPGYISEGFRDEYYGEDPADGRRVGCLYYNMFKSVSTFTYKGAVWYQGEHDYGREYEKLLEPMINSYRELPGWEDVPWFIIQLPGHTSVFRSIRYRQDYAVQQLGGEANGIYEIITSDTGDRIGETNPNIHPSNKDVVGDRIARMMLAKLYGVDDIPYSGPRYKGMTISGNTVTLTFDYVNDGVHGGLCSMNEDGSLPEFELAPASGSGAGTFVPATAKIVGDTVELTAEGVDNPAYVRYGNRGEAVRSLATNSDGVILPLAVFRTDGKLN</sequence>
<keyword evidence="1 3" id="KW-0732">Signal</keyword>
<evidence type="ECO:0000256" key="3">
    <source>
        <dbReference type="SAM" id="SignalP"/>
    </source>
</evidence>
<dbReference type="InterPro" id="IPR032812">
    <property type="entry name" value="SbsA_Ig"/>
</dbReference>
<evidence type="ECO:0000259" key="5">
    <source>
        <dbReference type="Pfam" id="PF13205"/>
    </source>
</evidence>
<comment type="caution">
    <text evidence="6">The sequence shown here is derived from an EMBL/GenBank/DDBJ whole genome shotgun (WGS) entry which is preliminary data.</text>
</comment>
<feature type="signal peptide" evidence="3">
    <location>
        <begin position="1"/>
        <end position="24"/>
    </location>
</feature>
<dbReference type="InterPro" id="IPR036514">
    <property type="entry name" value="SGNH_hydro_sf"/>
</dbReference>
<dbReference type="InterPro" id="IPR005181">
    <property type="entry name" value="SASA"/>
</dbReference>
<evidence type="ECO:0000313" key="7">
    <source>
        <dbReference type="Proteomes" id="UP000886743"/>
    </source>
</evidence>
<accession>A0A9D1NGX2</accession>
<name>A0A9D1NGX2_9FIRM</name>
<dbReference type="Pfam" id="PF03629">
    <property type="entry name" value="SASA"/>
    <property type="match status" value="1"/>
</dbReference>
<evidence type="ECO:0000259" key="4">
    <source>
        <dbReference type="Pfam" id="PF03629"/>
    </source>
</evidence>
<dbReference type="Proteomes" id="UP000886743">
    <property type="component" value="Unassembled WGS sequence"/>
</dbReference>
<dbReference type="Gene3D" id="3.40.50.1110">
    <property type="entry name" value="SGNH hydrolase"/>
    <property type="match status" value="1"/>
</dbReference>
<protein>
    <submittedName>
        <fullName evidence="6">Ig-like domain-containing protein</fullName>
    </submittedName>
</protein>
<feature type="domain" description="SbsA Ig-like" evidence="5">
    <location>
        <begin position="873"/>
        <end position="963"/>
    </location>
</feature>
<dbReference type="InterPro" id="IPR017868">
    <property type="entry name" value="Filamin/ABP280_repeat-like"/>
</dbReference>
<feature type="domain" description="Sialate O-acetylesterase" evidence="4">
    <location>
        <begin position="1468"/>
        <end position="1673"/>
    </location>
</feature>
<dbReference type="InterPro" id="IPR014755">
    <property type="entry name" value="Cu-Rt/internalin_Ig-like"/>
</dbReference>
<proteinExistence type="predicted"/>
<dbReference type="InterPro" id="IPR039329">
    <property type="entry name" value="SIAE"/>
</dbReference>
<dbReference type="EMBL" id="DVOF01000062">
    <property type="protein sequence ID" value="HIV02341.1"/>
    <property type="molecule type" value="Genomic_DNA"/>
</dbReference>
<gene>
    <name evidence="6" type="ORF">IAC74_02110</name>
</gene>
<dbReference type="Pfam" id="PF13205">
    <property type="entry name" value="Big_5"/>
    <property type="match status" value="2"/>
</dbReference>
<dbReference type="PROSITE" id="PS50194">
    <property type="entry name" value="FILAMIN_REPEAT"/>
    <property type="match status" value="1"/>
</dbReference>
<reference evidence="6" key="1">
    <citation type="submission" date="2020-10" db="EMBL/GenBank/DDBJ databases">
        <authorList>
            <person name="Gilroy R."/>
        </authorList>
    </citation>
    <scope>NUCLEOTIDE SEQUENCE</scope>
    <source>
        <strain evidence="6">4920</strain>
    </source>
</reference>
<evidence type="ECO:0000256" key="2">
    <source>
        <dbReference type="ARBA" id="ARBA00022801"/>
    </source>
</evidence>
<dbReference type="Gene3D" id="2.60.40.1220">
    <property type="match status" value="2"/>
</dbReference>
<reference evidence="6" key="2">
    <citation type="journal article" date="2021" name="PeerJ">
        <title>Extensive microbial diversity within the chicken gut microbiome revealed by metagenomics and culture.</title>
        <authorList>
            <person name="Gilroy R."/>
            <person name="Ravi A."/>
            <person name="Getino M."/>
            <person name="Pursley I."/>
            <person name="Horton D.L."/>
            <person name="Alikhan N.F."/>
            <person name="Baker D."/>
            <person name="Gharbi K."/>
            <person name="Hall N."/>
            <person name="Watson M."/>
            <person name="Adriaenssens E.M."/>
            <person name="Foster-Nyarko E."/>
            <person name="Jarju S."/>
            <person name="Secka A."/>
            <person name="Antonio M."/>
            <person name="Oren A."/>
            <person name="Chaudhuri R.R."/>
            <person name="La Ragione R."/>
            <person name="Hildebrand F."/>
            <person name="Pallen M.J."/>
        </authorList>
    </citation>
    <scope>NUCLEOTIDE SEQUENCE</scope>
    <source>
        <strain evidence="6">4920</strain>
    </source>
</reference>
<dbReference type="SUPFAM" id="SSF52266">
    <property type="entry name" value="SGNH hydrolase"/>
    <property type="match status" value="1"/>
</dbReference>
<feature type="chain" id="PRO_5038520492" evidence="3">
    <location>
        <begin position="25"/>
        <end position="1851"/>
    </location>
</feature>
<dbReference type="PANTHER" id="PTHR22901:SF0">
    <property type="entry name" value="SIALATE O-ACETYLESTERASE"/>
    <property type="match status" value="1"/>
</dbReference>
<evidence type="ECO:0000313" key="6">
    <source>
        <dbReference type="EMBL" id="HIV02341.1"/>
    </source>
</evidence>
<feature type="domain" description="SbsA Ig-like" evidence="5">
    <location>
        <begin position="343"/>
        <end position="432"/>
    </location>
</feature>
<dbReference type="PANTHER" id="PTHR22901">
    <property type="entry name" value="SIALATE O-ACETYLESTERASE"/>
    <property type="match status" value="1"/>
</dbReference>
<dbReference type="GO" id="GO:0005975">
    <property type="term" value="P:carbohydrate metabolic process"/>
    <property type="evidence" value="ECO:0007669"/>
    <property type="project" value="TreeGrafter"/>
</dbReference>